<evidence type="ECO:0000313" key="7">
    <source>
        <dbReference type="EMBL" id="QSG13626.1"/>
    </source>
</evidence>
<feature type="domain" description="Yip1" evidence="6">
    <location>
        <begin position="5"/>
        <end position="195"/>
    </location>
</feature>
<keyword evidence="2 5" id="KW-0812">Transmembrane</keyword>
<feature type="transmembrane region" description="Helical" evidence="5">
    <location>
        <begin position="58"/>
        <end position="89"/>
    </location>
</feature>
<evidence type="ECO:0000313" key="8">
    <source>
        <dbReference type="Proteomes" id="UP000663292"/>
    </source>
</evidence>
<organism evidence="7 8">
    <name type="scientific">Halapricum desulfuricans</name>
    <dbReference type="NCBI Taxonomy" id="2841257"/>
    <lineage>
        <taxon>Archaea</taxon>
        <taxon>Methanobacteriati</taxon>
        <taxon>Methanobacteriota</taxon>
        <taxon>Stenosarchaea group</taxon>
        <taxon>Halobacteria</taxon>
        <taxon>Halobacteriales</taxon>
        <taxon>Haloarculaceae</taxon>
        <taxon>Halapricum</taxon>
    </lineage>
</organism>
<protein>
    <submittedName>
        <fullName evidence="7">Putative conserved membrane protein, Yip1family</fullName>
    </submittedName>
</protein>
<accession>A0A897NTZ1</accession>
<reference evidence="7 8" key="1">
    <citation type="submission" date="2020-11" db="EMBL/GenBank/DDBJ databases">
        <title>Carbohydrate-dependent, anaerobic sulfur respiration: A novel catabolism in halophilic archaea.</title>
        <authorList>
            <person name="Sorokin D.Y."/>
            <person name="Messina E."/>
            <person name="Smedile F."/>
            <person name="La Cono V."/>
            <person name="Hallsworth J.E."/>
            <person name="Yakimov M.M."/>
        </authorList>
    </citation>
    <scope>NUCLEOTIDE SEQUENCE [LARGE SCALE GENOMIC DNA]</scope>
    <source>
        <strain evidence="7 8">HSR-Est</strain>
    </source>
</reference>
<dbReference type="GeneID" id="68856705"/>
<evidence type="ECO:0000256" key="3">
    <source>
        <dbReference type="ARBA" id="ARBA00022989"/>
    </source>
</evidence>
<feature type="transmembrane region" description="Helical" evidence="5">
    <location>
        <begin position="154"/>
        <end position="174"/>
    </location>
</feature>
<dbReference type="InterPro" id="IPR006977">
    <property type="entry name" value="Yip1_dom"/>
</dbReference>
<keyword evidence="8" id="KW-1185">Reference proteome</keyword>
<feature type="transmembrane region" description="Helical" evidence="5">
    <location>
        <begin position="101"/>
        <end position="128"/>
    </location>
</feature>
<dbReference type="Proteomes" id="UP000663292">
    <property type="component" value="Chromosome"/>
</dbReference>
<dbReference type="GO" id="GO:0016020">
    <property type="term" value="C:membrane"/>
    <property type="evidence" value="ECO:0007669"/>
    <property type="project" value="UniProtKB-SubCell"/>
</dbReference>
<evidence type="ECO:0000256" key="5">
    <source>
        <dbReference type="SAM" id="Phobius"/>
    </source>
</evidence>
<gene>
    <name evidence="7" type="ORF">HSEST_0063</name>
</gene>
<feature type="transmembrane region" description="Helical" evidence="5">
    <location>
        <begin position="26"/>
        <end position="46"/>
    </location>
</feature>
<evidence type="ECO:0000256" key="1">
    <source>
        <dbReference type="ARBA" id="ARBA00004141"/>
    </source>
</evidence>
<dbReference type="Pfam" id="PF04893">
    <property type="entry name" value="Yip1"/>
    <property type="match status" value="1"/>
</dbReference>
<dbReference type="RefSeq" id="WP_229121588.1">
    <property type="nucleotide sequence ID" value="NZ_CP064791.1"/>
</dbReference>
<dbReference type="AlphaFoldDB" id="A0A897NTZ1"/>
<sequence>MWVTHLLRDPDTFFERQANELEMRRATLVVLATAFATVLGPAYVFLQLISGTDGPLTVFYAIGGAFGVFTSALTIFVIWILFSILFFTLTRRLGSDSEFRTIFFLTGFGFLPLAFAGVASFLAIYAVFTVPEAVTSGALRAQIKAMNQHPAIQVIRVVSVGFICWRGFLWAFALKHATDVGLRRSALVAAIPTLASVVWELTHLV</sequence>
<comment type="subcellular location">
    <subcellularLocation>
        <location evidence="1">Membrane</location>
        <topology evidence="1">Multi-pass membrane protein</topology>
    </subcellularLocation>
</comment>
<name>A0A897NTZ1_9EURY</name>
<dbReference type="EMBL" id="CP064791">
    <property type="protein sequence ID" value="QSG13626.1"/>
    <property type="molecule type" value="Genomic_DNA"/>
</dbReference>
<evidence type="ECO:0000256" key="2">
    <source>
        <dbReference type="ARBA" id="ARBA00022692"/>
    </source>
</evidence>
<evidence type="ECO:0000256" key="4">
    <source>
        <dbReference type="ARBA" id="ARBA00023136"/>
    </source>
</evidence>
<evidence type="ECO:0000259" key="6">
    <source>
        <dbReference type="Pfam" id="PF04893"/>
    </source>
</evidence>
<keyword evidence="4 5" id="KW-0472">Membrane</keyword>
<keyword evidence="3 5" id="KW-1133">Transmembrane helix</keyword>
<proteinExistence type="predicted"/>